<reference evidence="1 2" key="1">
    <citation type="submission" date="2016-10" db="EMBL/GenBank/DDBJ databases">
        <authorList>
            <person name="Varghese N."/>
            <person name="Submissions S."/>
        </authorList>
    </citation>
    <scope>NUCLEOTIDE SEQUENCE [LARGE SCALE GENOMIC DNA]</scope>
    <source>
        <strain evidence="1 2">Mar_2010_102</strain>
    </source>
</reference>
<protein>
    <recommendedName>
        <fullName evidence="3">GDSL-like Lipase/Acylhydrolase</fullName>
    </recommendedName>
</protein>
<keyword evidence="2" id="KW-1185">Reference proteome</keyword>
<dbReference type="EMBL" id="LT629745">
    <property type="protein sequence ID" value="SDR76572.1"/>
    <property type="molecule type" value="Genomic_DNA"/>
</dbReference>
<proteinExistence type="predicted"/>
<gene>
    <name evidence="1" type="ORF">SAMN04488552_0929</name>
</gene>
<dbReference type="PROSITE" id="PS51257">
    <property type="entry name" value="PROKAR_LIPOPROTEIN"/>
    <property type="match status" value="1"/>
</dbReference>
<evidence type="ECO:0000313" key="2">
    <source>
        <dbReference type="Proteomes" id="UP000198858"/>
    </source>
</evidence>
<dbReference type="STRING" id="1250231.SAMN04488552_0929"/>
<evidence type="ECO:0008006" key="3">
    <source>
        <dbReference type="Google" id="ProtNLM"/>
    </source>
</evidence>
<dbReference type="RefSeq" id="WP_089661480.1">
    <property type="nucleotide sequence ID" value="NZ_LT629745.1"/>
</dbReference>
<dbReference type="Proteomes" id="UP000198858">
    <property type="component" value="Chromosome I"/>
</dbReference>
<dbReference type="Gene3D" id="3.40.50.1110">
    <property type="entry name" value="SGNH hydrolase"/>
    <property type="match status" value="2"/>
</dbReference>
<dbReference type="SUPFAM" id="SSF52266">
    <property type="entry name" value="SGNH hydrolase"/>
    <property type="match status" value="2"/>
</dbReference>
<dbReference type="AlphaFoldDB" id="A0A1H1LQI0"/>
<sequence>MKNYFKYIAILALGVVSCEPELENAIEDGEVYSNGEADFSNYVALGNSLTAGYADGALYITGQENSYPNILAGKFALTQDTDGFTQPLVNDNAGGLILNGSQITENRFVLSVNADGDPSPARYTGADPTTEVSTKLAGPFNNMGVPGAKSYHLVAPNYGSVSGVATGMANPYFARFSSSESATVLEDALAQQPTFFTLWIGNNDVLSYATSGGVGEYRLNETDPTLYGENDITDPNFFAMLYGQMVGVLAQNAGGVLLNIPNVTSAPYFTAVPFAALSPANEDFGPQIPTLNATFAPLNQAFAFLGVPERSVNFATDAASPVLIKDESLADISDQLTEVLIGGGVDPATATLYGMQYGQSRQATAEDLLVLTSAGVIGTVNTQRVQELMALGLDQQTAGQLSVNGVTYPMEDQYVLTESEVSIVQSATTAFNIAISQIAQDNGLGLVDANAVLNKLDSEGIAFDGGTITSAFVSGGAFSLDGIHLTPRGNAVIANEIISEINATYGSNVPKANVGAYGTVTLSQDVQ</sequence>
<name>A0A1H1LQI0_9FLAO</name>
<evidence type="ECO:0000313" key="1">
    <source>
        <dbReference type="EMBL" id="SDR76572.1"/>
    </source>
</evidence>
<organism evidence="1 2">
    <name type="scientific">Christiangramia echinicola</name>
    <dbReference type="NCBI Taxonomy" id="279359"/>
    <lineage>
        <taxon>Bacteria</taxon>
        <taxon>Pseudomonadati</taxon>
        <taxon>Bacteroidota</taxon>
        <taxon>Flavobacteriia</taxon>
        <taxon>Flavobacteriales</taxon>
        <taxon>Flavobacteriaceae</taxon>
        <taxon>Christiangramia</taxon>
    </lineage>
</organism>
<dbReference type="InterPro" id="IPR036514">
    <property type="entry name" value="SGNH_hydro_sf"/>
</dbReference>
<dbReference type="GO" id="GO:0016788">
    <property type="term" value="F:hydrolase activity, acting on ester bonds"/>
    <property type="evidence" value="ECO:0007669"/>
    <property type="project" value="UniProtKB-ARBA"/>
</dbReference>
<accession>A0A1H1LQI0</accession>